<evidence type="ECO:0000256" key="11">
    <source>
        <dbReference type="ARBA" id="ARBA00023008"/>
    </source>
</evidence>
<keyword evidence="15" id="KW-0349">Heme</keyword>
<dbReference type="Pfam" id="PF02790">
    <property type="entry name" value="COX2_TM"/>
    <property type="match status" value="1"/>
</dbReference>
<evidence type="ECO:0000313" key="22">
    <source>
        <dbReference type="EMBL" id="WNQ11846.1"/>
    </source>
</evidence>
<dbReference type="GO" id="GO:0020037">
    <property type="term" value="F:heme binding"/>
    <property type="evidence" value="ECO:0007669"/>
    <property type="project" value="InterPro"/>
</dbReference>
<dbReference type="PANTHER" id="PTHR22888:SF10">
    <property type="entry name" value="CYTOCHROME C OXIDASE SUBUNIT 2"/>
    <property type="match status" value="1"/>
</dbReference>
<evidence type="ECO:0000256" key="3">
    <source>
        <dbReference type="ARBA" id="ARBA00022448"/>
    </source>
</evidence>
<evidence type="ECO:0000256" key="2">
    <source>
        <dbReference type="ARBA" id="ARBA00007866"/>
    </source>
</evidence>
<keyword evidence="11 17" id="KW-0186">Copper</keyword>
<dbReference type="InterPro" id="IPR001505">
    <property type="entry name" value="Copper_CuA"/>
</dbReference>
<dbReference type="KEGG" id="paun:MJA45_01970"/>
<dbReference type="PANTHER" id="PTHR22888">
    <property type="entry name" value="CYTOCHROME C OXIDASE, SUBUNIT II"/>
    <property type="match status" value="1"/>
</dbReference>
<reference evidence="22 23" key="1">
    <citation type="submission" date="2022-02" db="EMBL/GenBank/DDBJ databases">
        <title>Paenibacillus sp. MBLB1776 Whole Genome Shotgun Sequencing.</title>
        <authorList>
            <person name="Hwang C.Y."/>
            <person name="Cho E.-S."/>
            <person name="Seo M.-J."/>
        </authorList>
    </citation>
    <scope>NUCLEOTIDE SEQUENCE [LARGE SCALE GENOMIC DNA]</scope>
    <source>
        <strain evidence="22 23">MBLB1776</strain>
    </source>
</reference>
<dbReference type="PROSITE" id="PS00078">
    <property type="entry name" value="COX2"/>
    <property type="match status" value="1"/>
</dbReference>
<evidence type="ECO:0000256" key="5">
    <source>
        <dbReference type="ARBA" id="ARBA00022692"/>
    </source>
</evidence>
<dbReference type="Pfam" id="PF00034">
    <property type="entry name" value="Cytochrom_C"/>
    <property type="match status" value="1"/>
</dbReference>
<evidence type="ECO:0000313" key="23">
    <source>
        <dbReference type="Proteomes" id="UP001305702"/>
    </source>
</evidence>
<sequence length="334" mass="37166">MSRWKFVWRLMPLLAVLALLLTGCGEVENLSALDPKGPVAREQLFLMELSLAVMIFVFIVVMAIYLYVLFRYRKRKGDDSIPKQVEGNHVLEIIWTVVPILLLCVIAVPTVGYTFKHSTDYREDKNVMHVKVTGHQFWWQFQYPDHGNINTAQDLVIPVGKKVSFEVTSADVNHSFWVPSLGGKIDTNPGMYNVNYLEADEPGVYKGKCAELCGASHALMDFKVRALSQADFDAWVAKMQAPAASSAATAKGEEVFKNQCITCHAVTPTGAGLGPNLNGFASREKIAGILDHNDESLKAWIQDPQAEKPGTLMPQLPLDDTQLNELVKYLNTLK</sequence>
<dbReference type="EC" id="7.1.1.9" evidence="17"/>
<dbReference type="CDD" id="cd04213">
    <property type="entry name" value="CuRO_CcO_Caa3_II"/>
    <property type="match status" value="1"/>
</dbReference>
<keyword evidence="23" id="KW-1185">Reference proteome</keyword>
<dbReference type="InterPro" id="IPR036257">
    <property type="entry name" value="Cyt_c_oxidase_su2_TM_sf"/>
</dbReference>
<keyword evidence="12 18" id="KW-0472">Membrane</keyword>
<name>A0AA96RFU2_9BACL</name>
<keyword evidence="6 15" id="KW-0479">Metal-binding</keyword>
<dbReference type="PRINTS" id="PR01166">
    <property type="entry name" value="CYCOXIDASEII"/>
</dbReference>
<dbReference type="GO" id="GO:0004129">
    <property type="term" value="F:cytochrome-c oxidase activity"/>
    <property type="evidence" value="ECO:0007669"/>
    <property type="project" value="UniProtKB-EC"/>
</dbReference>
<feature type="transmembrane region" description="Helical" evidence="18">
    <location>
        <begin position="90"/>
        <end position="115"/>
    </location>
</feature>
<dbReference type="RefSeq" id="WP_315605621.1">
    <property type="nucleotide sequence ID" value="NZ_CP130318.1"/>
</dbReference>
<feature type="domain" description="Cytochrome oxidase subunit II copper A binding" evidence="19">
    <location>
        <begin position="125"/>
        <end position="238"/>
    </location>
</feature>
<evidence type="ECO:0000256" key="16">
    <source>
        <dbReference type="RuleBase" id="RU000456"/>
    </source>
</evidence>
<dbReference type="Gene3D" id="2.60.40.420">
    <property type="entry name" value="Cupredoxins - blue copper proteins"/>
    <property type="match status" value="1"/>
</dbReference>
<accession>A0AA96RFU2</accession>
<keyword evidence="7" id="KW-1278">Translocase</keyword>
<gene>
    <name evidence="22" type="primary">coxB</name>
    <name evidence="22" type="ORF">MJA45_01970</name>
</gene>
<evidence type="ECO:0000256" key="18">
    <source>
        <dbReference type="SAM" id="Phobius"/>
    </source>
</evidence>
<dbReference type="GO" id="GO:0005886">
    <property type="term" value="C:plasma membrane"/>
    <property type="evidence" value="ECO:0007669"/>
    <property type="project" value="UniProtKB-SubCell"/>
</dbReference>
<feature type="domain" description="Cytochrome c" evidence="21">
    <location>
        <begin position="247"/>
        <end position="334"/>
    </location>
</feature>
<evidence type="ECO:0000256" key="17">
    <source>
        <dbReference type="RuleBase" id="RU004024"/>
    </source>
</evidence>
<feature type="domain" description="Cytochrome oxidase subunit II transmembrane region profile" evidence="20">
    <location>
        <begin position="24"/>
        <end position="121"/>
    </location>
</feature>
<evidence type="ECO:0000256" key="7">
    <source>
        <dbReference type="ARBA" id="ARBA00022967"/>
    </source>
</evidence>
<dbReference type="InterPro" id="IPR008972">
    <property type="entry name" value="Cupredoxin"/>
</dbReference>
<keyword evidence="10 15" id="KW-0408">Iron</keyword>
<comment type="cofactor">
    <cofactor evidence="17">
        <name>Cu cation</name>
        <dbReference type="ChEBI" id="CHEBI:23378"/>
    </cofactor>
    <text evidence="17">Binds a copper A center.</text>
</comment>
<dbReference type="Proteomes" id="UP001305702">
    <property type="component" value="Chromosome"/>
</dbReference>
<dbReference type="EMBL" id="CP130318">
    <property type="protein sequence ID" value="WNQ11846.1"/>
    <property type="molecule type" value="Genomic_DNA"/>
</dbReference>
<dbReference type="NCBIfam" id="TIGR02866">
    <property type="entry name" value="CoxB"/>
    <property type="match status" value="1"/>
</dbReference>
<keyword evidence="4 16" id="KW-0679">Respiratory chain</keyword>
<keyword evidence="9 18" id="KW-1133">Transmembrane helix</keyword>
<dbReference type="InterPro" id="IPR014222">
    <property type="entry name" value="Cyt_c_oxidase_su2"/>
</dbReference>
<comment type="function">
    <text evidence="13 17">Subunits I and II form the functional core of the enzyme complex. Electrons originating in cytochrome c are transferred via heme a and Cu(A) to the binuclear center formed by heme a3 and Cu(B).</text>
</comment>
<proteinExistence type="inferred from homology"/>
<dbReference type="Gene3D" id="1.10.287.90">
    <property type="match status" value="1"/>
</dbReference>
<dbReference type="SUPFAM" id="SSF81464">
    <property type="entry name" value="Cytochrome c oxidase subunit II-like, transmembrane region"/>
    <property type="match status" value="1"/>
</dbReference>
<dbReference type="Pfam" id="PF00116">
    <property type="entry name" value="COX2"/>
    <property type="match status" value="1"/>
</dbReference>
<evidence type="ECO:0000256" key="14">
    <source>
        <dbReference type="ARBA" id="ARBA00047816"/>
    </source>
</evidence>
<dbReference type="InterPro" id="IPR011759">
    <property type="entry name" value="Cyt_c_oxidase_su2_TM_dom"/>
</dbReference>
<dbReference type="GO" id="GO:0042773">
    <property type="term" value="P:ATP synthesis coupled electron transport"/>
    <property type="evidence" value="ECO:0007669"/>
    <property type="project" value="TreeGrafter"/>
</dbReference>
<keyword evidence="3 16" id="KW-0813">Transport</keyword>
<evidence type="ECO:0000259" key="21">
    <source>
        <dbReference type="PROSITE" id="PS51007"/>
    </source>
</evidence>
<evidence type="ECO:0000259" key="19">
    <source>
        <dbReference type="PROSITE" id="PS50857"/>
    </source>
</evidence>
<organism evidence="22 23">
    <name type="scientific">Paenibacillus aurantius</name>
    <dbReference type="NCBI Taxonomy" id="2918900"/>
    <lineage>
        <taxon>Bacteria</taxon>
        <taxon>Bacillati</taxon>
        <taxon>Bacillota</taxon>
        <taxon>Bacilli</taxon>
        <taxon>Bacillales</taxon>
        <taxon>Paenibacillaceae</taxon>
        <taxon>Paenibacillus</taxon>
    </lineage>
</organism>
<evidence type="ECO:0000256" key="10">
    <source>
        <dbReference type="ARBA" id="ARBA00023004"/>
    </source>
</evidence>
<dbReference type="PROSITE" id="PS50999">
    <property type="entry name" value="COX2_TM"/>
    <property type="match status" value="1"/>
</dbReference>
<keyword evidence="8 16" id="KW-0249">Electron transport</keyword>
<dbReference type="PROSITE" id="PS51257">
    <property type="entry name" value="PROKAR_LIPOPROTEIN"/>
    <property type="match status" value="1"/>
</dbReference>
<comment type="catalytic activity">
    <reaction evidence="14 17">
        <text>4 Fe(II)-[cytochrome c] + O2 + 8 H(+)(in) = 4 Fe(III)-[cytochrome c] + 2 H2O + 4 H(+)(out)</text>
        <dbReference type="Rhea" id="RHEA:11436"/>
        <dbReference type="Rhea" id="RHEA-COMP:10350"/>
        <dbReference type="Rhea" id="RHEA-COMP:14399"/>
        <dbReference type="ChEBI" id="CHEBI:15377"/>
        <dbReference type="ChEBI" id="CHEBI:15378"/>
        <dbReference type="ChEBI" id="CHEBI:15379"/>
        <dbReference type="ChEBI" id="CHEBI:29033"/>
        <dbReference type="ChEBI" id="CHEBI:29034"/>
        <dbReference type="EC" id="7.1.1.9"/>
    </reaction>
</comment>
<evidence type="ECO:0000256" key="15">
    <source>
        <dbReference type="PROSITE-ProRule" id="PRU00433"/>
    </source>
</evidence>
<comment type="subcellular location">
    <subcellularLocation>
        <location evidence="16">Cell membrane</location>
        <topology evidence="16">Multi-pass membrane protein</topology>
    </subcellularLocation>
    <subcellularLocation>
        <location evidence="1">Membrane</location>
        <topology evidence="1">Multi-pass membrane protein</topology>
    </subcellularLocation>
</comment>
<evidence type="ECO:0000256" key="4">
    <source>
        <dbReference type="ARBA" id="ARBA00022660"/>
    </source>
</evidence>
<evidence type="ECO:0000256" key="8">
    <source>
        <dbReference type="ARBA" id="ARBA00022982"/>
    </source>
</evidence>
<evidence type="ECO:0000256" key="9">
    <source>
        <dbReference type="ARBA" id="ARBA00022989"/>
    </source>
</evidence>
<comment type="similarity">
    <text evidence="2 16">Belongs to the cytochrome c oxidase subunit 2 family.</text>
</comment>
<keyword evidence="5 16" id="KW-0812">Transmembrane</keyword>
<dbReference type="AlphaFoldDB" id="A0AA96RFU2"/>
<dbReference type="GO" id="GO:0016491">
    <property type="term" value="F:oxidoreductase activity"/>
    <property type="evidence" value="ECO:0007669"/>
    <property type="project" value="InterPro"/>
</dbReference>
<dbReference type="InterPro" id="IPR002429">
    <property type="entry name" value="CcO_II-like_C"/>
</dbReference>
<evidence type="ECO:0000259" key="20">
    <source>
        <dbReference type="PROSITE" id="PS50999"/>
    </source>
</evidence>
<dbReference type="PROSITE" id="PS50857">
    <property type="entry name" value="COX2_CUA"/>
    <property type="match status" value="1"/>
</dbReference>
<dbReference type="InterPro" id="IPR009056">
    <property type="entry name" value="Cyt_c-like_dom"/>
</dbReference>
<evidence type="ECO:0000256" key="1">
    <source>
        <dbReference type="ARBA" id="ARBA00004141"/>
    </source>
</evidence>
<feature type="transmembrane region" description="Helical" evidence="18">
    <location>
        <begin position="49"/>
        <end position="70"/>
    </location>
</feature>
<dbReference type="InterPro" id="IPR034236">
    <property type="entry name" value="CuRO_CcO_Caa3_II"/>
</dbReference>
<protein>
    <recommendedName>
        <fullName evidence="17">Cytochrome c oxidase subunit 2</fullName>
        <ecNumber evidence="17">7.1.1.9</ecNumber>
    </recommendedName>
</protein>
<dbReference type="PROSITE" id="PS51007">
    <property type="entry name" value="CYTC"/>
    <property type="match status" value="1"/>
</dbReference>
<dbReference type="GO" id="GO:0005507">
    <property type="term" value="F:copper ion binding"/>
    <property type="evidence" value="ECO:0007669"/>
    <property type="project" value="InterPro"/>
</dbReference>
<evidence type="ECO:0000256" key="12">
    <source>
        <dbReference type="ARBA" id="ARBA00023136"/>
    </source>
</evidence>
<dbReference type="SUPFAM" id="SSF49503">
    <property type="entry name" value="Cupredoxins"/>
    <property type="match status" value="1"/>
</dbReference>
<evidence type="ECO:0000256" key="13">
    <source>
        <dbReference type="ARBA" id="ARBA00024688"/>
    </source>
</evidence>
<dbReference type="InterPro" id="IPR045187">
    <property type="entry name" value="CcO_II"/>
</dbReference>
<evidence type="ECO:0000256" key="6">
    <source>
        <dbReference type="ARBA" id="ARBA00022723"/>
    </source>
</evidence>